<dbReference type="PANTHER" id="PTHR11228">
    <property type="entry name" value="RADICAL SAM DOMAIN PROTEIN"/>
    <property type="match status" value="1"/>
</dbReference>
<protein>
    <recommendedName>
        <fullName evidence="7">Radical SAM core domain-containing protein</fullName>
    </recommendedName>
</protein>
<dbReference type="eggNOG" id="COG0535">
    <property type="taxonomic scope" value="Bacteria"/>
</dbReference>
<sequence length="324" mass="36486">MRDFNHIESVYWVFTQLCNDQCAHCYNLSGPKGQRISEADCMAIIANLPDRIDRLILSGGEPLADKKLLYAILDRLNDRYGDLPLPERPQLMLQTNGDLLTGEILDTLIDKGITRFDIASIDRFHKHAGGRLLELADLFASRGVSGDEKDPLIERDTYLKPQLSWGCWGATDDMWLGGNWARGRAYETGLWKRDPNHNFCAILSGAIGFLNGGDQIPQEISIQLWRINPCCPGTKLPLGDARTERVADVLQRVAELPVYQSLDRGDPYRMGESVGVSEDYARKRCGELGNVCLWCDEFFTKHHLPNQPTSDKTPEPIRQNSLTL</sequence>
<evidence type="ECO:0000256" key="4">
    <source>
        <dbReference type="ARBA" id="ARBA00023004"/>
    </source>
</evidence>
<evidence type="ECO:0000313" key="9">
    <source>
        <dbReference type="Proteomes" id="UP000011058"/>
    </source>
</evidence>
<dbReference type="SFLD" id="SFLDG01067">
    <property type="entry name" value="SPASM/twitch_domain_containing"/>
    <property type="match status" value="1"/>
</dbReference>
<reference evidence="8 9" key="1">
    <citation type="journal article" date="2012" name="J. Bacteriol.">
        <title>Genome Sequence of Fibrella aestuarina BUZ 2T, a Filamentous Marine Bacterium.</title>
        <authorList>
            <person name="Filippini M."/>
            <person name="Qi W."/>
            <person name="Blom J."/>
            <person name="Goesmann A."/>
            <person name="Smits T.H."/>
            <person name="Bagheri H.C."/>
        </authorList>
    </citation>
    <scope>NUCLEOTIDE SEQUENCE [LARGE SCALE GENOMIC DNA]</scope>
    <source>
        <strain evidence="9">BUZ 2T</strain>
    </source>
</reference>
<evidence type="ECO:0000256" key="5">
    <source>
        <dbReference type="ARBA" id="ARBA00023014"/>
    </source>
</evidence>
<dbReference type="Gene3D" id="3.20.20.70">
    <property type="entry name" value="Aldolase class I"/>
    <property type="match status" value="1"/>
</dbReference>
<accession>I0KEN0</accession>
<gene>
    <name evidence="8" type="ORF">FAES_4584</name>
</gene>
<evidence type="ECO:0000256" key="1">
    <source>
        <dbReference type="ARBA" id="ARBA00001966"/>
    </source>
</evidence>
<dbReference type="SUPFAM" id="SSF102114">
    <property type="entry name" value="Radical SAM enzymes"/>
    <property type="match status" value="1"/>
</dbReference>
<dbReference type="PATRIC" id="fig|1166018.3.peg.1552"/>
<dbReference type="GO" id="GO:0051536">
    <property type="term" value="F:iron-sulfur cluster binding"/>
    <property type="evidence" value="ECO:0007669"/>
    <property type="project" value="UniProtKB-KW"/>
</dbReference>
<dbReference type="AlphaFoldDB" id="I0KEN0"/>
<dbReference type="STRING" id="1166018.FAES_4584"/>
<dbReference type="Pfam" id="PF04055">
    <property type="entry name" value="Radical_SAM"/>
    <property type="match status" value="1"/>
</dbReference>
<keyword evidence="3" id="KW-0479">Metal-binding</keyword>
<keyword evidence="5" id="KW-0411">Iron-sulfur</keyword>
<keyword evidence="4" id="KW-0408">Iron</keyword>
<keyword evidence="2" id="KW-0949">S-adenosyl-L-methionine</keyword>
<dbReference type="OrthoDB" id="6382128at2"/>
<evidence type="ECO:0000256" key="6">
    <source>
        <dbReference type="SAM" id="MobiDB-lite"/>
    </source>
</evidence>
<evidence type="ECO:0000259" key="7">
    <source>
        <dbReference type="Pfam" id="PF04055"/>
    </source>
</evidence>
<dbReference type="Proteomes" id="UP000011058">
    <property type="component" value="Chromosome"/>
</dbReference>
<dbReference type="InterPro" id="IPR007197">
    <property type="entry name" value="rSAM"/>
</dbReference>
<dbReference type="InterPro" id="IPR050377">
    <property type="entry name" value="Radical_SAM_PqqE_MftC-like"/>
</dbReference>
<dbReference type="KEGG" id="fae:FAES_4584"/>
<evidence type="ECO:0000256" key="3">
    <source>
        <dbReference type="ARBA" id="ARBA00022723"/>
    </source>
</evidence>
<dbReference type="GO" id="GO:0003824">
    <property type="term" value="F:catalytic activity"/>
    <property type="evidence" value="ECO:0007669"/>
    <property type="project" value="InterPro"/>
</dbReference>
<feature type="domain" description="Radical SAM core" evidence="7">
    <location>
        <begin position="13"/>
        <end position="118"/>
    </location>
</feature>
<dbReference type="InterPro" id="IPR013785">
    <property type="entry name" value="Aldolase_TIM"/>
</dbReference>
<dbReference type="HOGENOM" id="CLU_857252_0_0_10"/>
<dbReference type="EMBL" id="HE796683">
    <property type="protein sequence ID" value="CCH02583.1"/>
    <property type="molecule type" value="Genomic_DNA"/>
</dbReference>
<name>I0KEN0_9BACT</name>
<dbReference type="CDD" id="cd01335">
    <property type="entry name" value="Radical_SAM"/>
    <property type="match status" value="1"/>
</dbReference>
<evidence type="ECO:0000256" key="2">
    <source>
        <dbReference type="ARBA" id="ARBA00022691"/>
    </source>
</evidence>
<dbReference type="RefSeq" id="WP_015333682.1">
    <property type="nucleotide sequence ID" value="NC_020054.1"/>
</dbReference>
<keyword evidence="9" id="KW-1185">Reference proteome</keyword>
<proteinExistence type="predicted"/>
<dbReference type="InterPro" id="IPR058240">
    <property type="entry name" value="rSAM_sf"/>
</dbReference>
<dbReference type="PANTHER" id="PTHR11228:SF7">
    <property type="entry name" value="PQQA PEPTIDE CYCLASE"/>
    <property type="match status" value="1"/>
</dbReference>
<dbReference type="SFLD" id="SFLDS00029">
    <property type="entry name" value="Radical_SAM"/>
    <property type="match status" value="1"/>
</dbReference>
<feature type="region of interest" description="Disordered" evidence="6">
    <location>
        <begin position="305"/>
        <end position="324"/>
    </location>
</feature>
<evidence type="ECO:0000313" key="8">
    <source>
        <dbReference type="EMBL" id="CCH02583.1"/>
    </source>
</evidence>
<dbReference type="GO" id="GO:0046872">
    <property type="term" value="F:metal ion binding"/>
    <property type="evidence" value="ECO:0007669"/>
    <property type="project" value="UniProtKB-KW"/>
</dbReference>
<organism evidence="8 9">
    <name type="scientific">Fibrella aestuarina BUZ 2</name>
    <dbReference type="NCBI Taxonomy" id="1166018"/>
    <lineage>
        <taxon>Bacteria</taxon>
        <taxon>Pseudomonadati</taxon>
        <taxon>Bacteroidota</taxon>
        <taxon>Cytophagia</taxon>
        <taxon>Cytophagales</taxon>
        <taxon>Spirosomataceae</taxon>
        <taxon>Fibrella</taxon>
    </lineage>
</organism>
<comment type="cofactor">
    <cofactor evidence="1">
        <name>[4Fe-4S] cluster</name>
        <dbReference type="ChEBI" id="CHEBI:49883"/>
    </cofactor>
</comment>